<accession>A0A917R8A6</accession>
<gene>
    <name evidence="2" type="ORF">GCM10007964_40870</name>
</gene>
<sequence length="79" mass="8550">MPAPEQPIAGVDGGGHTVRRTENIRGAARRDFHRITAISLARRPAGALFVSARQYASRPGARVFAGPAADRRHFSFPAR</sequence>
<dbReference type="Proteomes" id="UP000645217">
    <property type="component" value="Unassembled WGS sequence"/>
</dbReference>
<evidence type="ECO:0000313" key="2">
    <source>
        <dbReference type="EMBL" id="GGK94264.1"/>
    </source>
</evidence>
<protein>
    <submittedName>
        <fullName evidence="2">Uncharacterized protein</fullName>
    </submittedName>
</protein>
<reference evidence="2" key="1">
    <citation type="journal article" date="2014" name="Int. J. Syst. Evol. Microbiol.">
        <title>Complete genome sequence of Corynebacterium casei LMG S-19264T (=DSM 44701T), isolated from a smear-ripened cheese.</title>
        <authorList>
            <consortium name="US DOE Joint Genome Institute (JGI-PGF)"/>
            <person name="Walter F."/>
            <person name="Albersmeier A."/>
            <person name="Kalinowski J."/>
            <person name="Ruckert C."/>
        </authorList>
    </citation>
    <scope>NUCLEOTIDE SEQUENCE</scope>
    <source>
        <strain evidence="2">JCM 13064</strain>
    </source>
</reference>
<organism evidence="2 3">
    <name type="scientific">Sphaerisporangium melleum</name>
    <dbReference type="NCBI Taxonomy" id="321316"/>
    <lineage>
        <taxon>Bacteria</taxon>
        <taxon>Bacillati</taxon>
        <taxon>Actinomycetota</taxon>
        <taxon>Actinomycetes</taxon>
        <taxon>Streptosporangiales</taxon>
        <taxon>Streptosporangiaceae</taxon>
        <taxon>Sphaerisporangium</taxon>
    </lineage>
</organism>
<evidence type="ECO:0000256" key="1">
    <source>
        <dbReference type="SAM" id="MobiDB-lite"/>
    </source>
</evidence>
<proteinExistence type="predicted"/>
<reference evidence="2" key="2">
    <citation type="submission" date="2020-09" db="EMBL/GenBank/DDBJ databases">
        <authorList>
            <person name="Sun Q."/>
            <person name="Ohkuma M."/>
        </authorList>
    </citation>
    <scope>NUCLEOTIDE SEQUENCE</scope>
    <source>
        <strain evidence="2">JCM 13064</strain>
    </source>
</reference>
<dbReference type="AlphaFoldDB" id="A0A917R8A6"/>
<evidence type="ECO:0000313" key="3">
    <source>
        <dbReference type="Proteomes" id="UP000645217"/>
    </source>
</evidence>
<name>A0A917R8A6_9ACTN</name>
<keyword evidence="3" id="KW-1185">Reference proteome</keyword>
<comment type="caution">
    <text evidence="2">The sequence shown here is derived from an EMBL/GenBank/DDBJ whole genome shotgun (WGS) entry which is preliminary data.</text>
</comment>
<dbReference type="EMBL" id="BMNT01000022">
    <property type="protein sequence ID" value="GGK94264.1"/>
    <property type="molecule type" value="Genomic_DNA"/>
</dbReference>
<feature type="region of interest" description="Disordered" evidence="1">
    <location>
        <begin position="1"/>
        <end position="25"/>
    </location>
</feature>
<dbReference type="RefSeq" id="WP_189164632.1">
    <property type="nucleotide sequence ID" value="NZ_BMNT01000022.1"/>
</dbReference>